<reference evidence="14" key="1">
    <citation type="submission" date="2011-08" db="EMBL/GenBank/DDBJ databases">
        <authorList>
            <person name="Rombauts S."/>
        </authorList>
    </citation>
    <scope>NUCLEOTIDE SEQUENCE</scope>
    <source>
        <strain evidence="14">London</strain>
    </source>
</reference>
<evidence type="ECO:0000256" key="1">
    <source>
        <dbReference type="ARBA" id="ARBA00000900"/>
    </source>
</evidence>
<dbReference type="Pfam" id="PF00097">
    <property type="entry name" value="zf-C3HC4"/>
    <property type="match status" value="1"/>
</dbReference>
<dbReference type="InterPro" id="IPR001841">
    <property type="entry name" value="Znf_RING"/>
</dbReference>
<sequence>MALTLNPSHQNNTGGRVNLRESLKGLYCPFHCRGYCKFGSDCSFSHDNRSSTRVPDNVCYFNLTKQCFSGDECRFLHIDAITLLGLQDYSNNNSDTTNSNNNNNTNNNHHSSPQSTTSSSSSKSSDHIKINVPSISSLNCSSSNGGVGGGGGGGGGGNSNRPLNNLSSSCSASSSALSISTSLATPLNSTLTNSATTNLTSTTSNNKTTTSNSSQGNKLGAWSSPLHITPSSNSDPQQEKRSLPLCPFARVSDHCPHENCTYLHGEKCDFCNCLCLHPYNTEQRDIHRDECIKEHEREMEQAFAIQRSSDKACGICMDIIMDKELPVERRFGILEKCDHVFCLTCIRKWRQTEQLDKKTIRSCPECRIFSAFVIPSQYWYDSGEEKDRLITNYKKALSQKPCKHFNQGQGTCPFAGACFYLHAYPDGRKADMPPPTSRRRNNNESESSTFRNMLLWNYLEFREDNRLLTVDYLELLEGADQELLNSFVFSDTEDESEWGSYADFGDL</sequence>
<reference evidence="13" key="2">
    <citation type="submission" date="2015-06" db="UniProtKB">
        <authorList>
            <consortium name="EnsemblMetazoa"/>
        </authorList>
    </citation>
    <scope>IDENTIFICATION</scope>
</reference>
<evidence type="ECO:0000313" key="13">
    <source>
        <dbReference type="EnsemblMetazoa" id="tetur06g03950.1"/>
    </source>
</evidence>
<evidence type="ECO:0000256" key="2">
    <source>
        <dbReference type="ARBA" id="ARBA00012483"/>
    </source>
</evidence>
<keyword evidence="7" id="KW-0833">Ubl conjugation pathway</keyword>
<proteinExistence type="predicted"/>
<dbReference type="EC" id="2.3.2.27" evidence="2"/>
<keyword evidence="14" id="KW-1185">Reference proteome</keyword>
<feature type="domain" description="C3H1-type" evidence="12">
    <location>
        <begin position="53"/>
        <end position="80"/>
    </location>
</feature>
<dbReference type="FunFam" id="3.30.40.10:FF:000117">
    <property type="entry name" value="Probable E3 ubiquitin-protein ligase makorin-1"/>
    <property type="match status" value="1"/>
</dbReference>
<dbReference type="GO" id="GO:0008270">
    <property type="term" value="F:zinc ion binding"/>
    <property type="evidence" value="ECO:0007669"/>
    <property type="project" value="UniProtKB-KW"/>
</dbReference>
<dbReference type="OMA" id="CIKEHER"/>
<dbReference type="PANTHER" id="PTHR11224">
    <property type="entry name" value="MAKORIN-RELATED"/>
    <property type="match status" value="1"/>
</dbReference>
<feature type="zinc finger region" description="C3H1-type" evidence="9">
    <location>
        <begin position="396"/>
        <end position="425"/>
    </location>
</feature>
<dbReference type="GO" id="GO:0061630">
    <property type="term" value="F:ubiquitin protein ligase activity"/>
    <property type="evidence" value="ECO:0007669"/>
    <property type="project" value="UniProtKB-EC"/>
</dbReference>
<evidence type="ECO:0000256" key="7">
    <source>
        <dbReference type="ARBA" id="ARBA00022786"/>
    </source>
</evidence>
<dbReference type="eggNOG" id="KOG1039">
    <property type="taxonomic scope" value="Eukaryota"/>
</dbReference>
<evidence type="ECO:0000259" key="12">
    <source>
        <dbReference type="PROSITE" id="PS50103"/>
    </source>
</evidence>
<evidence type="ECO:0000256" key="8">
    <source>
        <dbReference type="ARBA" id="ARBA00022833"/>
    </source>
</evidence>
<dbReference type="InterPro" id="IPR013083">
    <property type="entry name" value="Znf_RING/FYVE/PHD"/>
</dbReference>
<name>T1K7E6_TETUR</name>
<dbReference type="InterPro" id="IPR000571">
    <property type="entry name" value="Znf_CCCH"/>
</dbReference>
<feature type="zinc finger region" description="C3H1-type" evidence="9">
    <location>
        <begin position="53"/>
        <end position="80"/>
    </location>
</feature>
<evidence type="ECO:0000256" key="6">
    <source>
        <dbReference type="ARBA" id="ARBA00022771"/>
    </source>
</evidence>
<dbReference type="InterPro" id="IPR045072">
    <property type="entry name" value="MKRN-like"/>
</dbReference>
<comment type="catalytic activity">
    <reaction evidence="1">
        <text>S-ubiquitinyl-[E2 ubiquitin-conjugating enzyme]-L-cysteine + [acceptor protein]-L-lysine = [E2 ubiquitin-conjugating enzyme]-L-cysteine + N(6)-ubiquitinyl-[acceptor protein]-L-lysine.</text>
        <dbReference type="EC" id="2.3.2.27"/>
    </reaction>
</comment>
<keyword evidence="4 9" id="KW-0479">Metal-binding</keyword>
<evidence type="ECO:0000256" key="9">
    <source>
        <dbReference type="PROSITE-ProRule" id="PRU00723"/>
    </source>
</evidence>
<dbReference type="PROSITE" id="PS00518">
    <property type="entry name" value="ZF_RING_1"/>
    <property type="match status" value="1"/>
</dbReference>
<evidence type="ECO:0000256" key="4">
    <source>
        <dbReference type="ARBA" id="ARBA00022723"/>
    </source>
</evidence>
<feature type="zinc finger region" description="C3H1-type" evidence="9">
    <location>
        <begin position="22"/>
        <end position="49"/>
    </location>
</feature>
<evidence type="ECO:0000256" key="5">
    <source>
        <dbReference type="ARBA" id="ARBA00022737"/>
    </source>
</evidence>
<keyword evidence="6 9" id="KW-0863">Zinc-finger</keyword>
<dbReference type="InterPro" id="IPR018957">
    <property type="entry name" value="Znf_C3HC4_RING-type"/>
</dbReference>
<dbReference type="SMART" id="SM00184">
    <property type="entry name" value="RING"/>
    <property type="match status" value="1"/>
</dbReference>
<dbReference type="AlphaFoldDB" id="T1K7E6"/>
<feature type="compositionally biased region" description="Low complexity" evidence="10">
    <location>
        <begin position="131"/>
        <end position="144"/>
    </location>
</feature>
<dbReference type="SMART" id="SM00356">
    <property type="entry name" value="ZnF_C3H1"/>
    <property type="match status" value="4"/>
</dbReference>
<dbReference type="Gene3D" id="3.30.40.10">
    <property type="entry name" value="Zinc/RING finger domain, C3HC4 (zinc finger)"/>
    <property type="match status" value="1"/>
</dbReference>
<dbReference type="GO" id="GO:0000209">
    <property type="term" value="P:protein polyubiquitination"/>
    <property type="evidence" value="ECO:0007669"/>
    <property type="project" value="InterPro"/>
</dbReference>
<feature type="region of interest" description="Disordered" evidence="10">
    <location>
        <begin position="188"/>
        <end position="240"/>
    </location>
</feature>
<dbReference type="EnsemblMetazoa" id="tetur06g03950.1">
    <property type="protein sequence ID" value="tetur06g03950.1"/>
    <property type="gene ID" value="tetur06g03950"/>
</dbReference>
<feature type="compositionally biased region" description="Low complexity" evidence="10">
    <location>
        <begin position="188"/>
        <end position="214"/>
    </location>
</feature>
<gene>
    <name evidence="13" type="primary">107361224</name>
</gene>
<keyword evidence="5" id="KW-0677">Repeat</keyword>
<feature type="domain" description="C3H1-type" evidence="12">
    <location>
        <begin position="22"/>
        <end position="49"/>
    </location>
</feature>
<evidence type="ECO:0000256" key="10">
    <source>
        <dbReference type="SAM" id="MobiDB-lite"/>
    </source>
</evidence>
<keyword evidence="8 9" id="KW-0862">Zinc</keyword>
<accession>T1K7E6</accession>
<dbReference type="Proteomes" id="UP000015104">
    <property type="component" value="Unassembled WGS sequence"/>
</dbReference>
<dbReference type="Gene3D" id="4.10.1000.10">
    <property type="entry name" value="Zinc finger, CCCH-type"/>
    <property type="match status" value="1"/>
</dbReference>
<evidence type="ECO:0000313" key="14">
    <source>
        <dbReference type="Proteomes" id="UP000015104"/>
    </source>
</evidence>
<dbReference type="HOGENOM" id="CLU_040815_4_1_1"/>
<feature type="compositionally biased region" description="Low complexity" evidence="10">
    <location>
        <begin position="94"/>
        <end position="123"/>
    </location>
</feature>
<protein>
    <recommendedName>
        <fullName evidence="2">RING-type E3 ubiquitin transferase</fullName>
        <ecNumber evidence="2">2.3.2.27</ecNumber>
    </recommendedName>
</protein>
<feature type="region of interest" description="Disordered" evidence="10">
    <location>
        <begin position="94"/>
        <end position="167"/>
    </location>
</feature>
<dbReference type="SUPFAM" id="SSF57850">
    <property type="entry name" value="RING/U-box"/>
    <property type="match status" value="1"/>
</dbReference>
<feature type="zinc finger region" description="C3H1-type" evidence="9">
    <location>
        <begin position="240"/>
        <end position="267"/>
    </location>
</feature>
<dbReference type="EMBL" id="CAEY01001803">
    <property type="status" value="NOT_ANNOTATED_CDS"/>
    <property type="molecule type" value="Genomic_DNA"/>
</dbReference>
<dbReference type="KEGG" id="tut:107361224"/>
<dbReference type="InterPro" id="IPR017907">
    <property type="entry name" value="Znf_RING_CS"/>
</dbReference>
<dbReference type="PROSITE" id="PS50089">
    <property type="entry name" value="ZF_RING_2"/>
    <property type="match status" value="1"/>
</dbReference>
<feature type="domain" description="RING-type" evidence="11">
    <location>
        <begin position="313"/>
        <end position="367"/>
    </location>
</feature>
<dbReference type="OrthoDB" id="6414256at2759"/>
<organism evidence="13 14">
    <name type="scientific">Tetranychus urticae</name>
    <name type="common">Two-spotted spider mite</name>
    <dbReference type="NCBI Taxonomy" id="32264"/>
    <lineage>
        <taxon>Eukaryota</taxon>
        <taxon>Metazoa</taxon>
        <taxon>Ecdysozoa</taxon>
        <taxon>Arthropoda</taxon>
        <taxon>Chelicerata</taxon>
        <taxon>Arachnida</taxon>
        <taxon>Acari</taxon>
        <taxon>Acariformes</taxon>
        <taxon>Trombidiformes</taxon>
        <taxon>Prostigmata</taxon>
        <taxon>Eleutherengona</taxon>
        <taxon>Raphignathae</taxon>
        <taxon>Tetranychoidea</taxon>
        <taxon>Tetranychidae</taxon>
        <taxon>Tetranychus</taxon>
    </lineage>
</organism>
<feature type="domain" description="C3H1-type" evidence="12">
    <location>
        <begin position="396"/>
        <end position="425"/>
    </location>
</feature>
<evidence type="ECO:0000256" key="3">
    <source>
        <dbReference type="ARBA" id="ARBA00022679"/>
    </source>
</evidence>
<evidence type="ECO:0000259" key="11">
    <source>
        <dbReference type="PROSITE" id="PS50089"/>
    </source>
</evidence>
<dbReference type="PROSITE" id="PS50103">
    <property type="entry name" value="ZF_C3H1"/>
    <property type="match status" value="4"/>
</dbReference>
<feature type="compositionally biased region" description="Gly residues" evidence="10">
    <location>
        <begin position="145"/>
        <end position="158"/>
    </location>
</feature>
<dbReference type="STRING" id="32264.T1K7E6"/>
<feature type="domain" description="C3H1-type" evidence="12">
    <location>
        <begin position="240"/>
        <end position="267"/>
    </location>
</feature>
<dbReference type="PANTHER" id="PTHR11224:SF10">
    <property type="entry name" value="IP09428P-RELATED"/>
    <property type="match status" value="1"/>
</dbReference>
<keyword evidence="3" id="KW-0808">Transferase</keyword>